<dbReference type="SUPFAM" id="SSF81301">
    <property type="entry name" value="Nucleotidyltransferase"/>
    <property type="match status" value="1"/>
</dbReference>
<dbReference type="EMBL" id="JBHMCE010000006">
    <property type="protein sequence ID" value="MFB9529236.1"/>
    <property type="molecule type" value="Genomic_DNA"/>
</dbReference>
<name>A0ABV5Q183_9ACTN</name>
<sequence length="260" mass="28524">MIRDDVVSALLGMNVPARVLEDFPALPADAEGLLIYGSQARQDAGPDSDLDVLALVTTQRPSTDAGYVHVSYYTRKQLSTGIGTLFGAHLKRDAKIVWDRHGYLTRAVEDMGEVDTKRLLARARSLSELFTSLERDLPKYLAGLLRQARYLLRSCLYAQAIADGAPCFSVRELAVRHGDPCLTSLLASRQPGEATTSDLEQCLSRLRRIIGEFPPSEHGSLEATVVNEWGRPSDILSMAFMALGVTGKTSDYAEVEKILL</sequence>
<organism evidence="1 2">
    <name type="scientific">Nonomuraea roseola</name>
    <dbReference type="NCBI Taxonomy" id="46179"/>
    <lineage>
        <taxon>Bacteria</taxon>
        <taxon>Bacillati</taxon>
        <taxon>Actinomycetota</taxon>
        <taxon>Actinomycetes</taxon>
        <taxon>Streptosporangiales</taxon>
        <taxon>Streptosporangiaceae</taxon>
        <taxon>Nonomuraea</taxon>
    </lineage>
</organism>
<dbReference type="Gene3D" id="3.30.460.10">
    <property type="entry name" value="Beta Polymerase, domain 2"/>
    <property type="match status" value="1"/>
</dbReference>
<protein>
    <recommendedName>
        <fullName evidence="3">Nucleotidyltransferase domain-containing protein</fullName>
    </recommendedName>
</protein>
<evidence type="ECO:0000313" key="1">
    <source>
        <dbReference type="EMBL" id="MFB9529236.1"/>
    </source>
</evidence>
<evidence type="ECO:0000313" key="2">
    <source>
        <dbReference type="Proteomes" id="UP001589646"/>
    </source>
</evidence>
<evidence type="ECO:0008006" key="3">
    <source>
        <dbReference type="Google" id="ProtNLM"/>
    </source>
</evidence>
<keyword evidence="2" id="KW-1185">Reference proteome</keyword>
<gene>
    <name evidence="1" type="ORF">ACFFRN_21730</name>
</gene>
<accession>A0ABV5Q183</accession>
<dbReference type="CDD" id="cd05403">
    <property type="entry name" value="NT_KNTase_like"/>
    <property type="match status" value="1"/>
</dbReference>
<dbReference type="InterPro" id="IPR043519">
    <property type="entry name" value="NT_sf"/>
</dbReference>
<dbReference type="RefSeq" id="WP_346128683.1">
    <property type="nucleotide sequence ID" value="NZ_BAAAXC010000015.1"/>
</dbReference>
<comment type="caution">
    <text evidence="1">The sequence shown here is derived from an EMBL/GenBank/DDBJ whole genome shotgun (WGS) entry which is preliminary data.</text>
</comment>
<proteinExistence type="predicted"/>
<dbReference type="Proteomes" id="UP001589646">
    <property type="component" value="Unassembled WGS sequence"/>
</dbReference>
<reference evidence="1 2" key="1">
    <citation type="submission" date="2024-09" db="EMBL/GenBank/DDBJ databases">
        <authorList>
            <person name="Sun Q."/>
            <person name="Mori K."/>
        </authorList>
    </citation>
    <scope>NUCLEOTIDE SEQUENCE [LARGE SCALE GENOMIC DNA]</scope>
    <source>
        <strain evidence="1 2">JCM 3323</strain>
    </source>
</reference>